<dbReference type="PANTHER" id="PTHR33121:SF70">
    <property type="entry name" value="SIGNALING PROTEIN YKOW"/>
    <property type="match status" value="1"/>
</dbReference>
<dbReference type="InterPro" id="IPR029787">
    <property type="entry name" value="Nucleotide_cyclase"/>
</dbReference>
<dbReference type="OrthoDB" id="9804951at2"/>
<dbReference type="PANTHER" id="PTHR33121">
    <property type="entry name" value="CYCLIC DI-GMP PHOSPHODIESTERASE PDEF"/>
    <property type="match status" value="1"/>
</dbReference>
<dbReference type="Gene3D" id="3.30.450.40">
    <property type="match status" value="1"/>
</dbReference>
<reference evidence="3 4" key="1">
    <citation type="journal article" date="2011" name="Front. Microbiol.">
        <title>Genomic signatures of strain selection and enhancement in Bacillus atrophaeus var. globigii, a historical biowarfare simulant.</title>
        <authorList>
            <person name="Gibbons H.S."/>
            <person name="Broomall S.M."/>
            <person name="McNew L.A."/>
            <person name="Daligault H."/>
            <person name="Chapman C."/>
            <person name="Bruce D."/>
            <person name="Karavis M."/>
            <person name="Krepps M."/>
            <person name="McGregor P.A."/>
            <person name="Hong C."/>
            <person name="Park K.H."/>
            <person name="Akmal A."/>
            <person name="Feldman A."/>
            <person name="Lin J.S."/>
            <person name="Chang W.E."/>
            <person name="Higgs B.W."/>
            <person name="Demirev P."/>
            <person name="Lindquist J."/>
            <person name="Liem A."/>
            <person name="Fochler E."/>
            <person name="Read T.D."/>
            <person name="Tapia R."/>
            <person name="Johnson S."/>
            <person name="Bishop-Lilly K.A."/>
            <person name="Detter C."/>
            <person name="Han C."/>
            <person name="Sozhamannan S."/>
            <person name="Rosenzweig C.N."/>
            <person name="Skowronski E.W."/>
        </authorList>
    </citation>
    <scope>NUCLEOTIDE SEQUENCE [LARGE SCALE GENOMIC DNA]</scope>
    <source>
        <strain evidence="3 4">GYP-17</strain>
    </source>
</reference>
<comment type="caution">
    <text evidence="3">The sequence shown here is derived from an EMBL/GenBank/DDBJ whole genome shotgun (WGS) entry which is preliminary data.</text>
</comment>
<feature type="domain" description="GGDEF" evidence="2">
    <location>
        <begin position="207"/>
        <end position="341"/>
    </location>
</feature>
<organism evidence="3 4">
    <name type="scientific">Aliidiomarina sanyensis</name>
    <dbReference type="NCBI Taxonomy" id="1249555"/>
    <lineage>
        <taxon>Bacteria</taxon>
        <taxon>Pseudomonadati</taxon>
        <taxon>Pseudomonadota</taxon>
        <taxon>Gammaproteobacteria</taxon>
        <taxon>Alteromonadales</taxon>
        <taxon>Idiomarinaceae</taxon>
        <taxon>Aliidiomarina</taxon>
    </lineage>
</organism>
<dbReference type="Pfam" id="PF00990">
    <property type="entry name" value="GGDEF"/>
    <property type="match status" value="1"/>
</dbReference>
<dbReference type="InterPro" id="IPR001633">
    <property type="entry name" value="EAL_dom"/>
</dbReference>
<dbReference type="InterPro" id="IPR043128">
    <property type="entry name" value="Rev_trsase/Diguanyl_cyclase"/>
</dbReference>
<keyword evidence="3" id="KW-0808">Transferase</keyword>
<dbReference type="SMART" id="SM00267">
    <property type="entry name" value="GGDEF"/>
    <property type="match status" value="1"/>
</dbReference>
<dbReference type="GO" id="GO:0016301">
    <property type="term" value="F:kinase activity"/>
    <property type="evidence" value="ECO:0007669"/>
    <property type="project" value="UniProtKB-KW"/>
</dbReference>
<dbReference type="CDD" id="cd01949">
    <property type="entry name" value="GGDEF"/>
    <property type="match status" value="1"/>
</dbReference>
<evidence type="ECO:0000313" key="3">
    <source>
        <dbReference type="EMBL" id="RUO35171.1"/>
    </source>
</evidence>
<dbReference type="AlphaFoldDB" id="A0A432WN49"/>
<dbReference type="Proteomes" id="UP000288405">
    <property type="component" value="Unassembled WGS sequence"/>
</dbReference>
<accession>A0A432WN49</accession>
<dbReference type="InterPro" id="IPR000160">
    <property type="entry name" value="GGDEF_dom"/>
</dbReference>
<dbReference type="Pfam" id="PF00563">
    <property type="entry name" value="EAL"/>
    <property type="match status" value="1"/>
</dbReference>
<evidence type="ECO:0000313" key="4">
    <source>
        <dbReference type="Proteomes" id="UP000288405"/>
    </source>
</evidence>
<protein>
    <submittedName>
        <fullName evidence="3">Histidine kinase</fullName>
    </submittedName>
</protein>
<keyword evidence="4" id="KW-1185">Reference proteome</keyword>
<dbReference type="Pfam" id="PF01590">
    <property type="entry name" value="GAF"/>
    <property type="match status" value="1"/>
</dbReference>
<evidence type="ECO:0000259" key="2">
    <source>
        <dbReference type="PROSITE" id="PS50887"/>
    </source>
</evidence>
<dbReference type="SUPFAM" id="SSF141868">
    <property type="entry name" value="EAL domain-like"/>
    <property type="match status" value="1"/>
</dbReference>
<gene>
    <name evidence="3" type="ORF">CWE11_03810</name>
</gene>
<evidence type="ECO:0000259" key="1">
    <source>
        <dbReference type="PROSITE" id="PS50883"/>
    </source>
</evidence>
<sequence>MSSGLADHALSKHAGDIFRQLADSFTHVGEDVFFDLITQRLSHLLNADYVLIARMHPHRHVATPVSFYTPQGHKKISEYPLHGTPCETVGALDTCYYADGVAELFPEDTMLADLGIQAYMGFPLLNRAGEKLGLIGVMHSQPLDFEDVSRQVLRISGAQIGVELERQATMARIRELAYTDTITGLPNRAAFTERLERELYEAMREQWPVSLVVLDIRRFKEINDTHGHDVGDILLSLVARRIQRYCEKHEFLARFGSDEFAIIMPRVSGADLALAIERIKSAFHDPVKIDSKLERFVEVNVGAAQYPMDTKASGSLFQHASIALEHAKRVETKSRIYDASMGEHLQQQQSKIERLAQAIRSDKLSLYYQPQFDIRTGELKGAEALCRWTDERWGAVSPVEFIALAEERGLIRELGDWVVRTATQQLREWLDAGFEFPGVLAINVSAQQLDSPYLVDYFIKSTQDIPSHHLGIEVTESVMMRSPERAMRLLQKLQDRGISIAIDDFGTGYSSLSYLSRFPVNTLKIDRSFVSKLPDDAHNTSLVSTILAMAKNLKLTAVAEGVETQAQADMLKELGCQYVQGFMYGKPLPADVFRQTWLKRKAS</sequence>
<dbReference type="Gene3D" id="3.20.20.450">
    <property type="entry name" value="EAL domain"/>
    <property type="match status" value="1"/>
</dbReference>
<name>A0A432WN49_9GAMM</name>
<dbReference type="SUPFAM" id="SSF55781">
    <property type="entry name" value="GAF domain-like"/>
    <property type="match status" value="1"/>
</dbReference>
<dbReference type="SMART" id="SM00052">
    <property type="entry name" value="EAL"/>
    <property type="match status" value="1"/>
</dbReference>
<keyword evidence="3" id="KW-0418">Kinase</keyword>
<dbReference type="SMART" id="SM00065">
    <property type="entry name" value="GAF"/>
    <property type="match status" value="1"/>
</dbReference>
<dbReference type="RefSeq" id="WP_126776288.1">
    <property type="nucleotide sequence ID" value="NZ_PIPM01000003.1"/>
</dbReference>
<proteinExistence type="predicted"/>
<dbReference type="InterPro" id="IPR003018">
    <property type="entry name" value="GAF"/>
</dbReference>
<dbReference type="NCBIfam" id="TIGR00254">
    <property type="entry name" value="GGDEF"/>
    <property type="match status" value="1"/>
</dbReference>
<dbReference type="GO" id="GO:0071111">
    <property type="term" value="F:cyclic-guanylate-specific phosphodiesterase activity"/>
    <property type="evidence" value="ECO:0007669"/>
    <property type="project" value="InterPro"/>
</dbReference>
<dbReference type="Gene3D" id="3.30.70.270">
    <property type="match status" value="1"/>
</dbReference>
<dbReference type="InterPro" id="IPR029016">
    <property type="entry name" value="GAF-like_dom_sf"/>
</dbReference>
<dbReference type="InterPro" id="IPR035919">
    <property type="entry name" value="EAL_sf"/>
</dbReference>
<feature type="domain" description="EAL" evidence="1">
    <location>
        <begin position="348"/>
        <end position="601"/>
    </location>
</feature>
<dbReference type="PROSITE" id="PS50883">
    <property type="entry name" value="EAL"/>
    <property type="match status" value="1"/>
</dbReference>
<dbReference type="InterPro" id="IPR050706">
    <property type="entry name" value="Cyclic-di-GMP_PDE-like"/>
</dbReference>
<dbReference type="EMBL" id="PIPM01000003">
    <property type="protein sequence ID" value="RUO35171.1"/>
    <property type="molecule type" value="Genomic_DNA"/>
</dbReference>
<dbReference type="SUPFAM" id="SSF55073">
    <property type="entry name" value="Nucleotide cyclase"/>
    <property type="match status" value="1"/>
</dbReference>
<dbReference type="CDD" id="cd01948">
    <property type="entry name" value="EAL"/>
    <property type="match status" value="1"/>
</dbReference>
<dbReference type="PROSITE" id="PS50887">
    <property type="entry name" value="GGDEF"/>
    <property type="match status" value="1"/>
</dbReference>